<dbReference type="Gene3D" id="2.40.70.10">
    <property type="entry name" value="Acid Proteases"/>
    <property type="match status" value="1"/>
</dbReference>
<accession>A0A6L2LDG4</accession>
<dbReference type="PANTHER" id="PTHR15503">
    <property type="entry name" value="LDOC1 RELATED"/>
    <property type="match status" value="1"/>
</dbReference>
<comment type="caution">
    <text evidence="2">The sequence shown here is derived from an EMBL/GenBank/DDBJ whole genome shotgun (WGS) entry which is preliminary data.</text>
</comment>
<dbReference type="Pfam" id="PF08284">
    <property type="entry name" value="RVP_2"/>
    <property type="match status" value="1"/>
</dbReference>
<proteinExistence type="predicted"/>
<feature type="region of interest" description="Disordered" evidence="1">
    <location>
        <begin position="199"/>
        <end position="250"/>
    </location>
</feature>
<feature type="region of interest" description="Disordered" evidence="1">
    <location>
        <begin position="1"/>
        <end position="31"/>
    </location>
</feature>
<protein>
    <recommendedName>
        <fullName evidence="3">Reverse transcriptase domain-containing protein</fullName>
    </recommendedName>
</protein>
<gene>
    <name evidence="2" type="ORF">Tci_030945</name>
</gene>
<evidence type="ECO:0008006" key="3">
    <source>
        <dbReference type="Google" id="ProtNLM"/>
    </source>
</evidence>
<dbReference type="AlphaFoldDB" id="A0A6L2LDG4"/>
<feature type="compositionally biased region" description="Basic and acidic residues" evidence="1">
    <location>
        <begin position="215"/>
        <end position="227"/>
    </location>
</feature>
<dbReference type="PANTHER" id="PTHR15503:SF45">
    <property type="entry name" value="RNA-DIRECTED DNA POLYMERASE HOMOLOG"/>
    <property type="match status" value="1"/>
</dbReference>
<evidence type="ECO:0000313" key="2">
    <source>
        <dbReference type="EMBL" id="GEU58967.1"/>
    </source>
</evidence>
<evidence type="ECO:0000256" key="1">
    <source>
        <dbReference type="SAM" id="MobiDB-lite"/>
    </source>
</evidence>
<dbReference type="EMBL" id="BKCJ010004091">
    <property type="protein sequence ID" value="GEU58967.1"/>
    <property type="molecule type" value="Genomic_DNA"/>
</dbReference>
<organism evidence="2">
    <name type="scientific">Tanacetum cinerariifolium</name>
    <name type="common">Dalmatian daisy</name>
    <name type="synonym">Chrysanthemum cinerariifolium</name>
    <dbReference type="NCBI Taxonomy" id="118510"/>
    <lineage>
        <taxon>Eukaryota</taxon>
        <taxon>Viridiplantae</taxon>
        <taxon>Streptophyta</taxon>
        <taxon>Embryophyta</taxon>
        <taxon>Tracheophyta</taxon>
        <taxon>Spermatophyta</taxon>
        <taxon>Magnoliopsida</taxon>
        <taxon>eudicotyledons</taxon>
        <taxon>Gunneridae</taxon>
        <taxon>Pentapetalae</taxon>
        <taxon>asterids</taxon>
        <taxon>campanulids</taxon>
        <taxon>Asterales</taxon>
        <taxon>Asteraceae</taxon>
        <taxon>Asteroideae</taxon>
        <taxon>Anthemideae</taxon>
        <taxon>Anthemidinae</taxon>
        <taxon>Tanacetum</taxon>
    </lineage>
</organism>
<sequence>MGRGGRRTGELTGRVGGRTGDQDGQGGDRGIRANGVVDEVLDFSTVITQQLQNLLPTIIAKVSSQASNIKGDVRNVNVNNGRGGCSCNEFLACNPKDYHGKGGAIAYTRWTEKIESVQDMSGCGDNQKIKYTAGSFIGKALTWWNTHVQTMGQEAIVGMTWEDFKILMRVEFSYTDRFHELARLVPYLVTFKNKRMDWNGSSKKNTKKRGNGGEPSRDRNVKDDNKISRTGSTFSLTTNPVRKEYSSSEPKCTNCNFHHYPEMPCRTRTNYNRLGYFAKGCRAGPRIVNPLNARNPTTAREARFKCGGTDHYKAACSRRGFMMGANEALQDPNIVTGTFTLNNHYATTLFDYGADYSFVSTNFIPMFGIEPSHLCLSYENEIASRQLVEINKVIRGFKLEIKGHTFDIDLIPFGHRNFDVIVRMDWLSRHKAEIVFHEKIVRIPLPHGEILRVPGERPKEDIS</sequence>
<dbReference type="InterPro" id="IPR032567">
    <property type="entry name" value="RTL1-rel"/>
</dbReference>
<dbReference type="CDD" id="cd00303">
    <property type="entry name" value="retropepsin_like"/>
    <property type="match status" value="1"/>
</dbReference>
<dbReference type="InterPro" id="IPR021109">
    <property type="entry name" value="Peptidase_aspartic_dom_sf"/>
</dbReference>
<feature type="compositionally biased region" description="Gly residues" evidence="1">
    <location>
        <begin position="14"/>
        <end position="28"/>
    </location>
</feature>
<reference evidence="2" key="1">
    <citation type="journal article" date="2019" name="Sci. Rep.">
        <title>Draft genome of Tanacetum cinerariifolium, the natural source of mosquito coil.</title>
        <authorList>
            <person name="Yamashiro T."/>
            <person name="Shiraishi A."/>
            <person name="Satake H."/>
            <person name="Nakayama K."/>
        </authorList>
    </citation>
    <scope>NUCLEOTIDE SEQUENCE</scope>
</reference>
<dbReference type="SUPFAM" id="SSF50630">
    <property type="entry name" value="Acid proteases"/>
    <property type="match status" value="1"/>
</dbReference>
<feature type="compositionally biased region" description="Polar residues" evidence="1">
    <location>
        <begin position="228"/>
        <end position="240"/>
    </location>
</feature>
<name>A0A6L2LDG4_TANCI</name>